<dbReference type="PROSITE" id="PS00463">
    <property type="entry name" value="ZN2_CY6_FUNGAL_1"/>
    <property type="match status" value="1"/>
</dbReference>
<dbReference type="CDD" id="cd00067">
    <property type="entry name" value="GAL4"/>
    <property type="match status" value="1"/>
</dbReference>
<keyword evidence="3" id="KW-0805">Transcription regulation</keyword>
<dbReference type="InterPro" id="IPR036864">
    <property type="entry name" value="Zn2-C6_fun-type_DNA-bd_sf"/>
</dbReference>
<evidence type="ECO:0000256" key="3">
    <source>
        <dbReference type="ARBA" id="ARBA00023015"/>
    </source>
</evidence>
<dbReference type="Pfam" id="PF04082">
    <property type="entry name" value="Fungal_trans"/>
    <property type="match status" value="1"/>
</dbReference>
<dbReference type="PROSITE" id="PS50048">
    <property type="entry name" value="ZN2_CY6_FUNGAL_2"/>
    <property type="match status" value="1"/>
</dbReference>
<keyword evidence="5" id="KW-0539">Nucleus</keyword>
<feature type="compositionally biased region" description="Polar residues" evidence="6">
    <location>
        <begin position="701"/>
        <end position="715"/>
    </location>
</feature>
<dbReference type="InterPro" id="IPR001138">
    <property type="entry name" value="Zn2Cys6_DnaBD"/>
</dbReference>
<protein>
    <recommendedName>
        <fullName evidence="7">Zn(2)-C6 fungal-type domain-containing protein</fullName>
    </recommendedName>
</protein>
<dbReference type="InterPro" id="IPR007219">
    <property type="entry name" value="XnlR_reg_dom"/>
</dbReference>
<dbReference type="GO" id="GO:0005634">
    <property type="term" value="C:nucleus"/>
    <property type="evidence" value="ECO:0007669"/>
    <property type="project" value="UniProtKB-SubCell"/>
</dbReference>
<dbReference type="GO" id="GO:0000981">
    <property type="term" value="F:DNA-binding transcription factor activity, RNA polymerase II-specific"/>
    <property type="evidence" value="ECO:0007669"/>
    <property type="project" value="InterPro"/>
</dbReference>
<feature type="compositionally biased region" description="Polar residues" evidence="6">
    <location>
        <begin position="727"/>
        <end position="736"/>
    </location>
</feature>
<dbReference type="OrthoDB" id="2428527at2759"/>
<dbReference type="CDD" id="cd12148">
    <property type="entry name" value="fungal_TF_MHR"/>
    <property type="match status" value="1"/>
</dbReference>
<dbReference type="SMART" id="SM00066">
    <property type="entry name" value="GAL4"/>
    <property type="match status" value="1"/>
</dbReference>
<dbReference type="HOGENOM" id="CLU_388359_0_0_1"/>
<proteinExistence type="predicted"/>
<reference evidence="8 9" key="1">
    <citation type="submission" date="2014-04" db="EMBL/GenBank/DDBJ databases">
        <authorList>
            <consortium name="DOE Joint Genome Institute"/>
            <person name="Kuo A."/>
            <person name="Zuccaro A."/>
            <person name="Kohler A."/>
            <person name="Nagy L.G."/>
            <person name="Floudas D."/>
            <person name="Copeland A."/>
            <person name="Barry K.W."/>
            <person name="Cichocki N."/>
            <person name="Veneault-Fourrey C."/>
            <person name="LaButti K."/>
            <person name="Lindquist E.A."/>
            <person name="Lipzen A."/>
            <person name="Lundell T."/>
            <person name="Morin E."/>
            <person name="Murat C."/>
            <person name="Sun H."/>
            <person name="Tunlid A."/>
            <person name="Henrissat B."/>
            <person name="Grigoriev I.V."/>
            <person name="Hibbett D.S."/>
            <person name="Martin F."/>
            <person name="Nordberg H.P."/>
            <person name="Cantor M.N."/>
            <person name="Hua S.X."/>
        </authorList>
    </citation>
    <scope>NUCLEOTIDE SEQUENCE [LARGE SCALE GENOMIC DNA]</scope>
    <source>
        <strain evidence="8 9">MAFF 305830</strain>
    </source>
</reference>
<dbReference type="PANTHER" id="PTHR47338">
    <property type="entry name" value="ZN(II)2CYS6 TRANSCRIPTION FACTOR (EUROFUNG)-RELATED"/>
    <property type="match status" value="1"/>
</dbReference>
<sequence>MGGGTTLTRRRLPFSLPQPFKLRSMEHQQQKPSTSSVQDMASFIDYVFIEENPTAPSQNKKPRTLTACDRCRARKVKCEQAVGSEKCDACMLAHQECTFNARDQRFQHSNPTRAPSSAIPIPVSATGLVKPERKNSLPIRGHGTPSPPQRQPSRGTYPVHPSKRPETGHGHGRGAVDMVGTETTSSAAPMTNKGPRPLSHVSTSPAGYQAHGMGHSATGSPSSPPLSPVNSQATLLFDYPRYPTFPRKEHMPPLILAFFEHFGTFLPFLRQEDITARHNAGRLWNIHALAIAALASRFSPLSVHAPEPRGDHSIAYLSVAKPLITQYKGQMTLQALQGLIMLSWAECGTLQEPAPEHPMLSVLPGSPQFYITEAVRAARTLRLGFTAAINTFGVPKEEVVATWWSLVLIDELVAWCNNRPAMLEDTDSDLGLPLAANNAGDLFYQVSALSLQRRKVGRALFAPNSSPGRINASMEGMKSVYADIRKNRPFLEFGPAYFQGSLRYGQGNNYMALHVLYHSVFVRARVHAMASMSFSPDINKDPAVTSAKGIVDLIRWCNAENRPAFIWDNMFIETPLYESGQVLSLASASMANAGLGSEYFLGEINEVHSTLRALSRFWTTASFKVASFSIGEQQYNASSTSISPLMSTMRIGSNRGSPMGHSYNYSHANISAPMSSPTLYAPGWHHQAGPSHFHSPHLHATSPTGETYYDQQTYSMGGMGRQRPASPHSSHTQQKQGYYEQHWPYSP</sequence>
<feature type="region of interest" description="Disordered" evidence="6">
    <location>
        <begin position="107"/>
        <end position="229"/>
    </location>
</feature>
<dbReference type="EMBL" id="KN824278">
    <property type="protein sequence ID" value="KIM33581.1"/>
    <property type="molecule type" value="Genomic_DNA"/>
</dbReference>
<dbReference type="Pfam" id="PF00172">
    <property type="entry name" value="Zn_clus"/>
    <property type="match status" value="1"/>
</dbReference>
<evidence type="ECO:0000256" key="1">
    <source>
        <dbReference type="ARBA" id="ARBA00004123"/>
    </source>
</evidence>
<evidence type="ECO:0000313" key="8">
    <source>
        <dbReference type="EMBL" id="KIM33581.1"/>
    </source>
</evidence>
<evidence type="ECO:0000256" key="6">
    <source>
        <dbReference type="SAM" id="MobiDB-lite"/>
    </source>
</evidence>
<accession>A0A0C3BQ48</accession>
<dbReference type="STRING" id="933852.A0A0C3BQ48"/>
<comment type="subcellular location">
    <subcellularLocation>
        <location evidence="1">Nucleus</location>
    </subcellularLocation>
</comment>
<dbReference type="Proteomes" id="UP000054097">
    <property type="component" value="Unassembled WGS sequence"/>
</dbReference>
<evidence type="ECO:0000313" key="9">
    <source>
        <dbReference type="Proteomes" id="UP000054097"/>
    </source>
</evidence>
<dbReference type="InterPro" id="IPR050815">
    <property type="entry name" value="TF_fung"/>
</dbReference>
<reference evidence="9" key="2">
    <citation type="submission" date="2015-01" db="EMBL/GenBank/DDBJ databases">
        <title>Evolutionary Origins and Diversification of the Mycorrhizal Mutualists.</title>
        <authorList>
            <consortium name="DOE Joint Genome Institute"/>
            <consortium name="Mycorrhizal Genomics Consortium"/>
            <person name="Kohler A."/>
            <person name="Kuo A."/>
            <person name="Nagy L.G."/>
            <person name="Floudas D."/>
            <person name="Copeland A."/>
            <person name="Barry K.W."/>
            <person name="Cichocki N."/>
            <person name="Veneault-Fourrey C."/>
            <person name="LaButti K."/>
            <person name="Lindquist E.A."/>
            <person name="Lipzen A."/>
            <person name="Lundell T."/>
            <person name="Morin E."/>
            <person name="Murat C."/>
            <person name="Riley R."/>
            <person name="Ohm R."/>
            <person name="Sun H."/>
            <person name="Tunlid A."/>
            <person name="Henrissat B."/>
            <person name="Grigoriev I.V."/>
            <person name="Hibbett D.S."/>
            <person name="Martin F."/>
        </authorList>
    </citation>
    <scope>NUCLEOTIDE SEQUENCE [LARGE SCALE GENOMIC DNA]</scope>
    <source>
        <strain evidence="9">MAFF 305830</strain>
    </source>
</reference>
<dbReference type="SUPFAM" id="SSF57701">
    <property type="entry name" value="Zn2/Cys6 DNA-binding domain"/>
    <property type="match status" value="1"/>
</dbReference>
<dbReference type="PANTHER" id="PTHR47338:SF5">
    <property type="entry name" value="ZN(II)2CYS6 TRANSCRIPTION FACTOR (EUROFUNG)"/>
    <property type="match status" value="1"/>
</dbReference>
<evidence type="ECO:0000256" key="5">
    <source>
        <dbReference type="ARBA" id="ARBA00023242"/>
    </source>
</evidence>
<gene>
    <name evidence="8" type="ORF">M408DRAFT_157286</name>
</gene>
<evidence type="ECO:0000259" key="7">
    <source>
        <dbReference type="PROSITE" id="PS50048"/>
    </source>
</evidence>
<evidence type="ECO:0000256" key="2">
    <source>
        <dbReference type="ARBA" id="ARBA00022723"/>
    </source>
</evidence>
<name>A0A0C3BQ48_SERVB</name>
<feature type="domain" description="Zn(2)-C6 fungal-type" evidence="7">
    <location>
        <begin position="67"/>
        <end position="99"/>
    </location>
</feature>
<dbReference type="GO" id="GO:0006351">
    <property type="term" value="P:DNA-templated transcription"/>
    <property type="evidence" value="ECO:0007669"/>
    <property type="project" value="InterPro"/>
</dbReference>
<keyword evidence="4" id="KW-0804">Transcription</keyword>
<dbReference type="Gene3D" id="4.10.240.10">
    <property type="entry name" value="Zn(2)-C6 fungal-type DNA-binding domain"/>
    <property type="match status" value="1"/>
</dbReference>
<organism evidence="8 9">
    <name type="scientific">Serendipita vermifera MAFF 305830</name>
    <dbReference type="NCBI Taxonomy" id="933852"/>
    <lineage>
        <taxon>Eukaryota</taxon>
        <taxon>Fungi</taxon>
        <taxon>Dikarya</taxon>
        <taxon>Basidiomycota</taxon>
        <taxon>Agaricomycotina</taxon>
        <taxon>Agaricomycetes</taxon>
        <taxon>Sebacinales</taxon>
        <taxon>Serendipitaceae</taxon>
        <taxon>Serendipita</taxon>
    </lineage>
</organism>
<dbReference type="GO" id="GO:0008270">
    <property type="term" value="F:zinc ion binding"/>
    <property type="evidence" value="ECO:0007669"/>
    <property type="project" value="InterPro"/>
</dbReference>
<dbReference type="AlphaFoldDB" id="A0A0C3BQ48"/>
<evidence type="ECO:0000256" key="4">
    <source>
        <dbReference type="ARBA" id="ARBA00023163"/>
    </source>
</evidence>
<feature type="region of interest" description="Disordered" evidence="6">
    <location>
        <begin position="1"/>
        <end position="36"/>
    </location>
</feature>
<feature type="region of interest" description="Disordered" evidence="6">
    <location>
        <begin position="696"/>
        <end position="747"/>
    </location>
</feature>
<keyword evidence="2" id="KW-0479">Metal-binding</keyword>
<dbReference type="GO" id="GO:0003677">
    <property type="term" value="F:DNA binding"/>
    <property type="evidence" value="ECO:0007669"/>
    <property type="project" value="InterPro"/>
</dbReference>
<keyword evidence="9" id="KW-1185">Reference proteome</keyword>